<dbReference type="EMBL" id="LSRX01000165">
    <property type="protein sequence ID" value="OLQ06199.1"/>
    <property type="molecule type" value="Genomic_DNA"/>
</dbReference>
<evidence type="ECO:0000313" key="4">
    <source>
        <dbReference type="EMBL" id="OLQ06199.1"/>
    </source>
</evidence>
<dbReference type="Proteomes" id="UP000186817">
    <property type="component" value="Unassembled WGS sequence"/>
</dbReference>
<dbReference type="GO" id="GO:0008270">
    <property type="term" value="F:zinc ion binding"/>
    <property type="evidence" value="ECO:0007669"/>
    <property type="project" value="UniProtKB-KW"/>
</dbReference>
<reference evidence="4 5" key="1">
    <citation type="submission" date="2016-02" db="EMBL/GenBank/DDBJ databases">
        <title>Genome analysis of coral dinoflagellate symbionts highlights evolutionary adaptations to a symbiotic lifestyle.</title>
        <authorList>
            <person name="Aranda M."/>
            <person name="Li Y."/>
            <person name="Liew Y.J."/>
            <person name="Baumgarten S."/>
            <person name="Simakov O."/>
            <person name="Wilson M."/>
            <person name="Piel J."/>
            <person name="Ashoor H."/>
            <person name="Bougouffa S."/>
            <person name="Bajic V.B."/>
            <person name="Ryu T."/>
            <person name="Ravasi T."/>
            <person name="Bayer T."/>
            <person name="Micklem G."/>
            <person name="Kim H."/>
            <person name="Bhak J."/>
            <person name="Lajeunesse T.C."/>
            <person name="Voolstra C.R."/>
        </authorList>
    </citation>
    <scope>NUCLEOTIDE SEQUENCE [LARGE SCALE GENOMIC DNA]</scope>
    <source>
        <strain evidence="4 5">CCMP2467</strain>
    </source>
</reference>
<dbReference type="PROSITE" id="PS50157">
    <property type="entry name" value="ZINC_FINGER_C2H2_2"/>
    <property type="match status" value="1"/>
</dbReference>
<dbReference type="Gene3D" id="3.30.160.60">
    <property type="entry name" value="Classic Zinc Finger"/>
    <property type="match status" value="3"/>
</dbReference>
<feature type="region of interest" description="Disordered" evidence="2">
    <location>
        <begin position="269"/>
        <end position="302"/>
    </location>
</feature>
<feature type="region of interest" description="Disordered" evidence="2">
    <location>
        <begin position="508"/>
        <end position="529"/>
    </location>
</feature>
<dbReference type="InterPro" id="IPR013087">
    <property type="entry name" value="Znf_C2H2_type"/>
</dbReference>
<dbReference type="OrthoDB" id="265955at2759"/>
<keyword evidence="5" id="KW-1185">Reference proteome</keyword>
<keyword evidence="1" id="KW-0863">Zinc-finger</keyword>
<name>A0A1Q9EFL6_SYMMI</name>
<accession>A0A1Q9EFL6</accession>
<feature type="domain" description="C2H2-type" evidence="3">
    <location>
        <begin position="111"/>
        <end position="138"/>
    </location>
</feature>
<proteinExistence type="predicted"/>
<sequence length="615" mass="69670">MVVSESRVPCLVACHVCSREFGAASIDVHLEQCIKKWEDAQQLKPRQHRESVPECPNLAPDMTQADFNRVVRARFRRRCAHCGKDMHVDQLPAHLRSCPRADVPEAPHVQIICQSCGRAFPDDHSLQQHLAVCGLEVPGEESQVVPIPMPFHMTCHLCGCNFGSKSFEIHVQYCQQKWQMQEMLKEADQRRPVPSPPAWTPNMTQEQYNEAAREICIKEAQLRGLQDLNAAPLPTSACRRRKPKSVTCETCGREFTEASITLHRRKCAKLQQERKRHPHDERGIDSDSPDRSERAKSCDAPGQAEAWVLRSHSADAVQRQRPQTPKTVPCQFCGKNFLYTSIKVHQNQCGQRQRICHAPQKRENSQRLKARLRSRDSTPRGKTPSPDPTPAPGPKRFAKFVTCKVCGQLFGTKSIHCHVPRCQKLREAREAQKPIWDRQLQAIPRCAKENVAEEMPTRSIPQDPKVETAASMSNRPLAVVCHLCGRHFSRASIAIHLPRCRKIWEEREHTKPPKERRKVPPAPEADLGSEGYNQRARIIYKEKSAEACPRCGRRLADDKQFRLHLASCNINSLAMPEEKEQDQLPRGCLVLVTCHLCGKDFGTASIVASSSESRV</sequence>
<dbReference type="PANTHER" id="PTHR13555:SF68">
    <property type="entry name" value="ZINC FINGER PROTEIN 474"/>
    <property type="match status" value="1"/>
</dbReference>
<evidence type="ECO:0000313" key="5">
    <source>
        <dbReference type="Proteomes" id="UP000186817"/>
    </source>
</evidence>
<evidence type="ECO:0000256" key="2">
    <source>
        <dbReference type="SAM" id="MobiDB-lite"/>
    </source>
</evidence>
<dbReference type="PANTHER" id="PTHR13555">
    <property type="entry name" value="C2H2 ZINC FINGER CGI-62-RELATED"/>
    <property type="match status" value="1"/>
</dbReference>
<dbReference type="InterPro" id="IPR026319">
    <property type="entry name" value="ZC2HC1A/B-like"/>
</dbReference>
<feature type="compositionally biased region" description="Basic and acidic residues" evidence="2">
    <location>
        <begin position="278"/>
        <end position="297"/>
    </location>
</feature>
<gene>
    <name evidence="4" type="primary">ZNF474</name>
    <name evidence="4" type="ORF">AK812_SmicGene10490</name>
</gene>
<feature type="region of interest" description="Disordered" evidence="2">
    <location>
        <begin position="353"/>
        <end position="394"/>
    </location>
</feature>
<evidence type="ECO:0000256" key="1">
    <source>
        <dbReference type="PROSITE-ProRule" id="PRU00042"/>
    </source>
</evidence>
<keyword evidence="1" id="KW-0479">Metal-binding</keyword>
<protein>
    <submittedName>
        <fullName evidence="4">Zinc finger protein 474</fullName>
    </submittedName>
</protein>
<dbReference type="OMA" id="GQQFGTA"/>
<dbReference type="Pfam" id="PF13913">
    <property type="entry name" value="zf-C2HC_2"/>
    <property type="match status" value="5"/>
</dbReference>
<organism evidence="4 5">
    <name type="scientific">Symbiodinium microadriaticum</name>
    <name type="common">Dinoflagellate</name>
    <name type="synonym">Zooxanthella microadriatica</name>
    <dbReference type="NCBI Taxonomy" id="2951"/>
    <lineage>
        <taxon>Eukaryota</taxon>
        <taxon>Sar</taxon>
        <taxon>Alveolata</taxon>
        <taxon>Dinophyceae</taxon>
        <taxon>Suessiales</taxon>
        <taxon>Symbiodiniaceae</taxon>
        <taxon>Symbiodinium</taxon>
    </lineage>
</organism>
<dbReference type="AlphaFoldDB" id="A0A1Q9EFL6"/>
<evidence type="ECO:0000259" key="3">
    <source>
        <dbReference type="PROSITE" id="PS50157"/>
    </source>
</evidence>
<keyword evidence="1" id="KW-0862">Zinc</keyword>
<comment type="caution">
    <text evidence="4">The sequence shown here is derived from an EMBL/GenBank/DDBJ whole genome shotgun (WGS) entry which is preliminary data.</text>
</comment>